<sequence length="323" mass="36012">MIRLLENVIRRVFIWWTIPLRIIKEIYLCLVDRPSPYTKAAVDGAGIANGDHAASNGSKDLSLDAEQKKFWEGVAAHEHWWGEHSPMRFLRTLNPIRTRLVGEAFLKDVMGLEMSWEETIKADAKFLHGARVCDVGCGGGLLTEALAEGGATVTGIDIIPSAIGIAVRHWAEMGHGPEEPKPEYICKSVEAFAADRANTYDVVICSEVLEHVTDPEVFALHCCKLVRPGGCIIFTTINRTIWSLLGLIIIPEDVLGLVPRFLHRLYMCVKPEEVENALRKMNFQVMKKLGLLPLPDGLTTQRVRWTTTPWTGMGFAMVAKRGE</sequence>
<evidence type="ECO:0000313" key="6">
    <source>
        <dbReference type="Proteomes" id="UP000192578"/>
    </source>
</evidence>
<dbReference type="InterPro" id="IPR010233">
    <property type="entry name" value="UbiG_MeTrfase"/>
</dbReference>
<keyword evidence="1" id="KW-0489">Methyltransferase</keyword>
<dbReference type="OrthoDB" id="3265906at2759"/>
<evidence type="ECO:0000256" key="3">
    <source>
        <dbReference type="ARBA" id="ARBA00022688"/>
    </source>
</evidence>
<dbReference type="CDD" id="cd02440">
    <property type="entry name" value="AdoMet_MTases"/>
    <property type="match status" value="1"/>
</dbReference>
<dbReference type="PANTHER" id="PTHR43464:SF19">
    <property type="entry name" value="UBIQUINONE BIOSYNTHESIS O-METHYLTRANSFERASE, MITOCHONDRIAL"/>
    <property type="match status" value="1"/>
</dbReference>
<keyword evidence="4" id="KW-0949">S-adenosyl-L-methionine</keyword>
<comment type="caution">
    <text evidence="5">The sequence shown here is derived from an EMBL/GenBank/DDBJ whole genome shotgun (WGS) entry which is preliminary data.</text>
</comment>
<dbReference type="PANTHER" id="PTHR43464">
    <property type="entry name" value="METHYLTRANSFERASE"/>
    <property type="match status" value="1"/>
</dbReference>
<dbReference type="AlphaFoldDB" id="A0A1W0WU95"/>
<dbReference type="GO" id="GO:0061542">
    <property type="term" value="F:3-demethylubiquinol 3-O-methyltransferase activity"/>
    <property type="evidence" value="ECO:0007669"/>
    <property type="project" value="InterPro"/>
</dbReference>
<dbReference type="Pfam" id="PF13489">
    <property type="entry name" value="Methyltransf_23"/>
    <property type="match status" value="1"/>
</dbReference>
<keyword evidence="6" id="KW-1185">Reference proteome</keyword>
<proteinExistence type="predicted"/>
<dbReference type="EMBL" id="MTYJ01000046">
    <property type="protein sequence ID" value="OQV18771.1"/>
    <property type="molecule type" value="Genomic_DNA"/>
</dbReference>
<dbReference type="NCBIfam" id="TIGR01983">
    <property type="entry name" value="UbiG"/>
    <property type="match status" value="1"/>
</dbReference>
<keyword evidence="3" id="KW-0831">Ubiquinone biosynthesis</keyword>
<dbReference type="InterPro" id="IPR029063">
    <property type="entry name" value="SAM-dependent_MTases_sf"/>
</dbReference>
<evidence type="ECO:0000313" key="5">
    <source>
        <dbReference type="EMBL" id="OQV18771.1"/>
    </source>
</evidence>
<dbReference type="Proteomes" id="UP000192578">
    <property type="component" value="Unassembled WGS sequence"/>
</dbReference>
<dbReference type="SUPFAM" id="SSF53335">
    <property type="entry name" value="S-adenosyl-L-methionine-dependent methyltransferases"/>
    <property type="match status" value="1"/>
</dbReference>
<gene>
    <name evidence="5" type="ORF">BV898_07208</name>
</gene>
<accession>A0A1W0WU95</accession>
<dbReference type="GO" id="GO:0010420">
    <property type="term" value="F:polyprenyldihydroxybenzoate methyltransferase activity"/>
    <property type="evidence" value="ECO:0007669"/>
    <property type="project" value="InterPro"/>
</dbReference>
<dbReference type="Gene3D" id="3.40.50.150">
    <property type="entry name" value="Vaccinia Virus protein VP39"/>
    <property type="match status" value="1"/>
</dbReference>
<organism evidence="5 6">
    <name type="scientific">Hypsibius exemplaris</name>
    <name type="common">Freshwater tardigrade</name>
    <dbReference type="NCBI Taxonomy" id="2072580"/>
    <lineage>
        <taxon>Eukaryota</taxon>
        <taxon>Metazoa</taxon>
        <taxon>Ecdysozoa</taxon>
        <taxon>Tardigrada</taxon>
        <taxon>Eutardigrada</taxon>
        <taxon>Parachela</taxon>
        <taxon>Hypsibioidea</taxon>
        <taxon>Hypsibiidae</taxon>
        <taxon>Hypsibius</taxon>
    </lineage>
</organism>
<evidence type="ECO:0000256" key="4">
    <source>
        <dbReference type="ARBA" id="ARBA00022691"/>
    </source>
</evidence>
<reference evidence="6" key="1">
    <citation type="submission" date="2017-01" db="EMBL/GenBank/DDBJ databases">
        <title>Comparative genomics of anhydrobiosis in the tardigrade Hypsibius dujardini.</title>
        <authorList>
            <person name="Yoshida Y."/>
            <person name="Koutsovoulos G."/>
            <person name="Laetsch D."/>
            <person name="Stevens L."/>
            <person name="Kumar S."/>
            <person name="Horikawa D."/>
            <person name="Ishino K."/>
            <person name="Komine S."/>
            <person name="Tomita M."/>
            <person name="Blaxter M."/>
            <person name="Arakawa K."/>
        </authorList>
    </citation>
    <scope>NUCLEOTIDE SEQUENCE [LARGE SCALE GENOMIC DNA]</scope>
    <source>
        <strain evidence="6">Z151</strain>
    </source>
</reference>
<protein>
    <submittedName>
        <fullName evidence="5">Ubiquinone biosynthesis O-methyltransferase</fullName>
    </submittedName>
</protein>
<evidence type="ECO:0000256" key="2">
    <source>
        <dbReference type="ARBA" id="ARBA00022679"/>
    </source>
</evidence>
<keyword evidence="5" id="KW-0830">Ubiquinone</keyword>
<name>A0A1W0WU95_HYPEX</name>
<keyword evidence="2" id="KW-0808">Transferase</keyword>
<dbReference type="GO" id="GO:0032259">
    <property type="term" value="P:methylation"/>
    <property type="evidence" value="ECO:0007669"/>
    <property type="project" value="UniProtKB-KW"/>
</dbReference>
<evidence type="ECO:0000256" key="1">
    <source>
        <dbReference type="ARBA" id="ARBA00022603"/>
    </source>
</evidence>